<evidence type="ECO:0000256" key="2">
    <source>
        <dbReference type="SAM" id="Phobius"/>
    </source>
</evidence>
<gene>
    <name evidence="3" type="ORF">EVOR1521_LOCUS21897</name>
</gene>
<feature type="region of interest" description="Disordered" evidence="1">
    <location>
        <begin position="315"/>
        <end position="465"/>
    </location>
</feature>
<evidence type="ECO:0000256" key="1">
    <source>
        <dbReference type="SAM" id="MobiDB-lite"/>
    </source>
</evidence>
<feature type="compositionally biased region" description="Polar residues" evidence="1">
    <location>
        <begin position="442"/>
        <end position="465"/>
    </location>
</feature>
<evidence type="ECO:0000313" key="4">
    <source>
        <dbReference type="Proteomes" id="UP001178507"/>
    </source>
</evidence>
<feature type="compositionally biased region" description="Low complexity" evidence="1">
    <location>
        <begin position="325"/>
        <end position="342"/>
    </location>
</feature>
<name>A0AA36N9T2_9DINO</name>
<keyword evidence="4" id="KW-1185">Reference proteome</keyword>
<feature type="compositionally biased region" description="Acidic residues" evidence="1">
    <location>
        <begin position="343"/>
        <end position="358"/>
    </location>
</feature>
<evidence type="ECO:0000313" key="3">
    <source>
        <dbReference type="EMBL" id="CAJ1397999.1"/>
    </source>
</evidence>
<keyword evidence="2" id="KW-1133">Transmembrane helix</keyword>
<protein>
    <submittedName>
        <fullName evidence="3">Uncharacterized protein</fullName>
    </submittedName>
</protein>
<feature type="compositionally biased region" description="Low complexity" evidence="1">
    <location>
        <begin position="359"/>
        <end position="377"/>
    </location>
</feature>
<proteinExistence type="predicted"/>
<sequence>MTLSTTRIAREPQTYAALPAPRRDPPAPAVNACGMMFFGFMGFTIVAFVMLVSALFLKENVFRGYASTGHSTVSQYMVPTLRTHAVHVHSDTHVCFSDTSTWPEMLKSFCCENYGTGEGCAHQHSDFKLKTAHHKYACDSVKTSSWDPMHSEYCCENYRIGCDQIHKRAQAHVDGHHPAHHYHLRAYRAHTAYQSSTIVHPYHTYHTVETFRPSDGHYYHNHYGYDPLYFGAHQTPHDEHVVFDEGATIPARYPAVLPDTGYHSFGEPDLVFGHGHQALPGDSWEAAPAEVENVPSDTEAFETGEPQVIDADAEGEMAEVEPEAAAETAGEMAEVEPGAAAETMEETAEAEPEAEPEAAAETAGEMAEAAAETAGEAGEVEPEAAAETAGEMAEVEPEAAAQTEAEPEAAAETAGGAEVEPEAAAETAEEPEAAAQTEATTSDEANSIQVASADSESTEANGAQK</sequence>
<organism evidence="3 4">
    <name type="scientific">Effrenium voratum</name>
    <dbReference type="NCBI Taxonomy" id="2562239"/>
    <lineage>
        <taxon>Eukaryota</taxon>
        <taxon>Sar</taxon>
        <taxon>Alveolata</taxon>
        <taxon>Dinophyceae</taxon>
        <taxon>Suessiales</taxon>
        <taxon>Symbiodiniaceae</taxon>
        <taxon>Effrenium</taxon>
    </lineage>
</organism>
<comment type="caution">
    <text evidence="3">The sequence shown here is derived from an EMBL/GenBank/DDBJ whole genome shotgun (WGS) entry which is preliminary data.</text>
</comment>
<feature type="compositionally biased region" description="Acidic residues" evidence="1">
    <location>
        <begin position="315"/>
        <end position="324"/>
    </location>
</feature>
<keyword evidence="2" id="KW-0812">Transmembrane</keyword>
<dbReference type="Proteomes" id="UP001178507">
    <property type="component" value="Unassembled WGS sequence"/>
</dbReference>
<reference evidence="3" key="1">
    <citation type="submission" date="2023-08" db="EMBL/GenBank/DDBJ databases">
        <authorList>
            <person name="Chen Y."/>
            <person name="Shah S."/>
            <person name="Dougan E. K."/>
            <person name="Thang M."/>
            <person name="Chan C."/>
        </authorList>
    </citation>
    <scope>NUCLEOTIDE SEQUENCE</scope>
</reference>
<feature type="compositionally biased region" description="Acidic residues" evidence="1">
    <location>
        <begin position="419"/>
        <end position="432"/>
    </location>
</feature>
<keyword evidence="2" id="KW-0472">Membrane</keyword>
<accession>A0AA36N9T2</accession>
<feature type="transmembrane region" description="Helical" evidence="2">
    <location>
        <begin position="35"/>
        <end position="57"/>
    </location>
</feature>
<dbReference type="EMBL" id="CAUJNA010003285">
    <property type="protein sequence ID" value="CAJ1397999.1"/>
    <property type="molecule type" value="Genomic_DNA"/>
</dbReference>
<feature type="compositionally biased region" description="Low complexity" evidence="1">
    <location>
        <begin position="385"/>
        <end position="418"/>
    </location>
</feature>
<dbReference type="AlphaFoldDB" id="A0AA36N9T2"/>